<feature type="transmembrane region" description="Helical" evidence="1">
    <location>
        <begin position="620"/>
        <end position="640"/>
    </location>
</feature>
<evidence type="ECO:0000259" key="4">
    <source>
        <dbReference type="Pfam" id="PF24677"/>
    </source>
</evidence>
<protein>
    <recommendedName>
        <fullName evidence="7">4-amino-4-deoxy-L-arabinose transferase</fullName>
    </recommendedName>
</protein>
<dbReference type="AlphaFoldDB" id="A0A7X0U871"/>
<feature type="transmembrane region" description="Helical" evidence="1">
    <location>
        <begin position="322"/>
        <end position="340"/>
    </location>
</feature>
<keyword evidence="1" id="KW-0472">Membrane</keyword>
<proteinExistence type="predicted"/>
<dbReference type="Pfam" id="PF24672">
    <property type="entry name" value="DUF7654"/>
    <property type="match status" value="1"/>
</dbReference>
<keyword evidence="1" id="KW-1133">Transmembrane helix</keyword>
<feature type="domain" description="DUF7654" evidence="3">
    <location>
        <begin position="725"/>
        <end position="847"/>
    </location>
</feature>
<feature type="transmembrane region" description="Helical" evidence="1">
    <location>
        <begin position="646"/>
        <end position="667"/>
    </location>
</feature>
<evidence type="ECO:0000313" key="6">
    <source>
        <dbReference type="Proteomes" id="UP000575083"/>
    </source>
</evidence>
<keyword evidence="2" id="KW-0732">Signal</keyword>
<feature type="transmembrane region" description="Helical" evidence="1">
    <location>
        <begin position="397"/>
        <end position="415"/>
    </location>
</feature>
<dbReference type="EMBL" id="JACHLK010000002">
    <property type="protein sequence ID" value="MBB6558658.1"/>
    <property type="molecule type" value="Genomic_DNA"/>
</dbReference>
<comment type="caution">
    <text evidence="5">The sequence shown here is derived from an EMBL/GenBank/DDBJ whole genome shotgun (WGS) entry which is preliminary data.</text>
</comment>
<dbReference type="InterPro" id="IPR056074">
    <property type="entry name" value="DUF7657"/>
</dbReference>
<dbReference type="Proteomes" id="UP000575083">
    <property type="component" value="Unassembled WGS sequence"/>
</dbReference>
<feature type="transmembrane region" description="Helical" evidence="1">
    <location>
        <begin position="198"/>
        <end position="217"/>
    </location>
</feature>
<evidence type="ECO:0008006" key="7">
    <source>
        <dbReference type="Google" id="ProtNLM"/>
    </source>
</evidence>
<feature type="chain" id="PRO_5030826179" description="4-amino-4-deoxy-L-arabinose transferase" evidence="2">
    <location>
        <begin position="35"/>
        <end position="853"/>
    </location>
</feature>
<feature type="domain" description="DUF7657" evidence="4">
    <location>
        <begin position="203"/>
        <end position="601"/>
    </location>
</feature>
<feature type="transmembrane region" description="Helical" evidence="1">
    <location>
        <begin position="588"/>
        <end position="608"/>
    </location>
</feature>
<accession>A0A7X0U871</accession>
<feature type="transmembrane region" description="Helical" evidence="1">
    <location>
        <begin position="421"/>
        <end position="437"/>
    </location>
</feature>
<feature type="transmembrane region" description="Helical" evidence="1">
    <location>
        <begin position="373"/>
        <end position="390"/>
    </location>
</feature>
<keyword evidence="6" id="KW-1185">Reference proteome</keyword>
<evidence type="ECO:0000313" key="5">
    <source>
        <dbReference type="EMBL" id="MBB6558658.1"/>
    </source>
</evidence>
<organism evidence="5 6">
    <name type="scientific">Acidovorax soli</name>
    <dbReference type="NCBI Taxonomy" id="592050"/>
    <lineage>
        <taxon>Bacteria</taxon>
        <taxon>Pseudomonadati</taxon>
        <taxon>Pseudomonadota</taxon>
        <taxon>Betaproteobacteria</taxon>
        <taxon>Burkholderiales</taxon>
        <taxon>Comamonadaceae</taxon>
        <taxon>Acidovorax</taxon>
    </lineage>
</organism>
<keyword evidence="1" id="KW-0812">Transmembrane</keyword>
<feature type="transmembrane region" description="Helical" evidence="1">
    <location>
        <begin position="522"/>
        <end position="540"/>
    </location>
</feature>
<feature type="transmembrane region" description="Helical" evidence="1">
    <location>
        <begin position="674"/>
        <end position="694"/>
    </location>
</feature>
<evidence type="ECO:0000256" key="2">
    <source>
        <dbReference type="SAM" id="SignalP"/>
    </source>
</evidence>
<name>A0A7X0U871_9BURK</name>
<evidence type="ECO:0000256" key="1">
    <source>
        <dbReference type="SAM" id="Phobius"/>
    </source>
</evidence>
<sequence length="853" mass="92173">MSKALRGLSRAGWAALAWVWLCALLLCLPASARAQQLLAPGVYGFVDTVEYDSTRSMVRITGWCYDSQNQQLPKDFLVRIGDSEKRVAVPTRSKRDTVAVHFKEGHTIPLGFALELRYPRYLEGGPQPVTVIARFDDGARFNVNPSSPAAGQLTGPETPGRHWLIAAVVAVAIVVLLLPGATRLQRRMGAWIGSHRPAVAGSIGVLFLVLVGAGATGSSLELLLGRSDQGAPHTFLSADSAVTHLAGQPRGVRSDEWMVVAASALAQANHQPPFPVVNRNLGLDGENMMVIGMTGVPVLHISALARPATWGFFALPLDKALAWYWFFPLFACLLALWWFLEVLAPGRSGRNLALSLLFCLAPYAASWSHWPLYAVFFPSGAMAATLLMLQQRPGIRMGWLALALGWFLAGFALVLYPPWQITVATLYAMVLVAWLIGNRRQVRWSWQTPLAFALATALLAALLYFWWHDARDAIAAMRGTVYPGQRAALQGGDLSILVLLRGFGNADTLSNLQGGVFNESEFGSYFLLLLPIWFLCLRQIRAQGAQPWVLAACAAFSVFGVVFVVWGVPLVLSKAMFWHYVSSSRIDLSLALASLLVVALLGPARAAAPAAVLPAAPRTATVVLGLFSAALAALVLAGIPEDFHPGMTALFLWSMAAVAGLSAYWLVHGQVGHSIALTIVVYALAVFDFNPMGLAPARVALAEPVRGFVAGPAGADGIAKMRRVLVVLPSTSHAMTLAAAGVPVVDGVFYYPQPSVWRSMQLPASEQDTVNRYQHLTFVQEIMAAPATYRVVNPTPDSVRVLLDPRRFDFATTGAQVVTANAGVFEFRENPHLRLLGEHEGWAWYEVAAAAAR</sequence>
<feature type="transmembrane region" description="Helical" evidence="1">
    <location>
        <begin position="162"/>
        <end position="178"/>
    </location>
</feature>
<dbReference type="InterPro" id="IPR056071">
    <property type="entry name" value="DUF7654"/>
</dbReference>
<reference evidence="5 6" key="1">
    <citation type="submission" date="2020-08" db="EMBL/GenBank/DDBJ databases">
        <title>Functional genomics of gut bacteria from endangered species of beetles.</title>
        <authorList>
            <person name="Carlos-Shanley C."/>
        </authorList>
    </citation>
    <scope>NUCLEOTIDE SEQUENCE [LARGE SCALE GENOMIC DNA]</scope>
    <source>
        <strain evidence="5 6">S00198</strain>
    </source>
</reference>
<dbReference type="RefSeq" id="WP_184856082.1">
    <property type="nucleotide sequence ID" value="NZ_JACHLK010000002.1"/>
</dbReference>
<gene>
    <name evidence="5" type="ORF">HNP48_001322</name>
</gene>
<feature type="signal peptide" evidence="2">
    <location>
        <begin position="1"/>
        <end position="34"/>
    </location>
</feature>
<dbReference type="Pfam" id="PF24677">
    <property type="entry name" value="DUF7657"/>
    <property type="match status" value="1"/>
</dbReference>
<feature type="transmembrane region" description="Helical" evidence="1">
    <location>
        <begin position="547"/>
        <end position="568"/>
    </location>
</feature>
<feature type="transmembrane region" description="Helical" evidence="1">
    <location>
        <begin position="449"/>
        <end position="467"/>
    </location>
</feature>
<evidence type="ECO:0000259" key="3">
    <source>
        <dbReference type="Pfam" id="PF24672"/>
    </source>
</evidence>